<protein>
    <submittedName>
        <fullName evidence="3">Uncharacterized protein</fullName>
    </submittedName>
</protein>
<evidence type="ECO:0000256" key="2">
    <source>
        <dbReference type="SAM" id="Phobius"/>
    </source>
</evidence>
<dbReference type="Gene3D" id="1.25.40.10">
    <property type="entry name" value="Tetratricopeptide repeat domain"/>
    <property type="match status" value="1"/>
</dbReference>
<evidence type="ECO:0000313" key="4">
    <source>
        <dbReference type="Proteomes" id="UP000822688"/>
    </source>
</evidence>
<name>A0A8T0H2R3_CERPU</name>
<gene>
    <name evidence="3" type="ORF">KC19_8G028000</name>
</gene>
<dbReference type="PANTHER" id="PTHR35482">
    <property type="entry name" value="CYTOCHROME C OXIDASE SUBUNIT"/>
    <property type="match status" value="1"/>
</dbReference>
<feature type="region of interest" description="Disordered" evidence="1">
    <location>
        <begin position="46"/>
        <end position="205"/>
    </location>
</feature>
<sequence length="568" mass="61505">MGASALVSSLPGCVVPGYGESQQRSFSVHRSSINWVPPASLKARIRVSVSASSSSSQGEPDLRAEDGKSGSSSGEVRASDAGAGGENSSLDSLLPSRKQSTSEAEAKPKGNAAQSALERAMAYKKMKGLGASSNPTLTQPQAKPSPPVPPSNPVKVEILAGKPIQSSKSSADSPNSDSTRSSPSVEGKEQSGKLENGKEEAGNTVALSAFERAKAYKQQQSEMVAALNDEKQAPEASSAPVVEKKEENVIEIEIHTRDGIVKRKVLKPETAFANVKDIRRKGVSNMDFVGLGFADKKSSSSRPAGLSESFEAPTGPLPEVEMLTRDAGVADRDAMAEGEMDDVYKPRVTTWGMFPRPADISKAYGGGRNIKPGQKLETEEEKIARETKTKKLLDDYKKKLGLDMAPKDRARCERTMKEGEKLMDRGQLKEAQAAFLTVMDEMPFPSELHGMAALQEAVCLDSLNRSDEAKTRYEKLVSHPNGAVRKKARQLLFGFQAAEKLKVRAGYNWDSSSYRKYFDAFADGYNTMYKKGEESTDDEDSLMQTLPYALLLMFPVILLFTLVALKNA</sequence>
<feature type="compositionally biased region" description="Basic and acidic residues" evidence="1">
    <location>
        <begin position="186"/>
        <end position="201"/>
    </location>
</feature>
<evidence type="ECO:0000313" key="3">
    <source>
        <dbReference type="EMBL" id="KAG0563402.1"/>
    </source>
</evidence>
<dbReference type="PANTHER" id="PTHR35482:SF1">
    <property type="entry name" value="CYTOCHROME C OXIDASE SUBUNIT"/>
    <property type="match status" value="1"/>
</dbReference>
<feature type="compositionally biased region" description="Pro residues" evidence="1">
    <location>
        <begin position="143"/>
        <end position="152"/>
    </location>
</feature>
<accession>A0A8T0H2R3</accession>
<keyword evidence="2" id="KW-1133">Transmembrane helix</keyword>
<feature type="transmembrane region" description="Helical" evidence="2">
    <location>
        <begin position="546"/>
        <end position="565"/>
    </location>
</feature>
<dbReference type="EMBL" id="CM026429">
    <property type="protein sequence ID" value="KAG0563402.1"/>
    <property type="molecule type" value="Genomic_DNA"/>
</dbReference>
<dbReference type="InterPro" id="IPR011990">
    <property type="entry name" value="TPR-like_helical_dom_sf"/>
</dbReference>
<feature type="compositionally biased region" description="Polar residues" evidence="1">
    <location>
        <begin position="86"/>
        <end position="103"/>
    </location>
</feature>
<reference evidence="3" key="1">
    <citation type="submission" date="2020-06" db="EMBL/GenBank/DDBJ databases">
        <title>WGS assembly of Ceratodon purpureus strain R40.</title>
        <authorList>
            <person name="Carey S.B."/>
            <person name="Jenkins J."/>
            <person name="Shu S."/>
            <person name="Lovell J.T."/>
            <person name="Sreedasyam A."/>
            <person name="Maumus F."/>
            <person name="Tiley G.P."/>
            <person name="Fernandez-Pozo N."/>
            <person name="Barry K."/>
            <person name="Chen C."/>
            <person name="Wang M."/>
            <person name="Lipzen A."/>
            <person name="Daum C."/>
            <person name="Saski C.A."/>
            <person name="Payton A.C."/>
            <person name="Mcbreen J.C."/>
            <person name="Conrad R.E."/>
            <person name="Kollar L.M."/>
            <person name="Olsson S."/>
            <person name="Huttunen S."/>
            <person name="Landis J.B."/>
            <person name="Wickett N.J."/>
            <person name="Johnson M.G."/>
            <person name="Rensing S.A."/>
            <person name="Grimwood J."/>
            <person name="Schmutz J."/>
            <person name="Mcdaniel S.F."/>
        </authorList>
    </citation>
    <scope>NUCLEOTIDE SEQUENCE</scope>
    <source>
        <strain evidence="3">R40</strain>
    </source>
</reference>
<dbReference type="Proteomes" id="UP000822688">
    <property type="component" value="Chromosome 8"/>
</dbReference>
<organism evidence="3 4">
    <name type="scientific">Ceratodon purpureus</name>
    <name type="common">Fire moss</name>
    <name type="synonym">Dicranum purpureum</name>
    <dbReference type="NCBI Taxonomy" id="3225"/>
    <lineage>
        <taxon>Eukaryota</taxon>
        <taxon>Viridiplantae</taxon>
        <taxon>Streptophyta</taxon>
        <taxon>Embryophyta</taxon>
        <taxon>Bryophyta</taxon>
        <taxon>Bryophytina</taxon>
        <taxon>Bryopsida</taxon>
        <taxon>Dicranidae</taxon>
        <taxon>Pseudoditrichales</taxon>
        <taxon>Ditrichaceae</taxon>
        <taxon>Ceratodon</taxon>
    </lineage>
</organism>
<evidence type="ECO:0000256" key="1">
    <source>
        <dbReference type="SAM" id="MobiDB-lite"/>
    </source>
</evidence>
<keyword evidence="2" id="KW-0472">Membrane</keyword>
<feature type="compositionally biased region" description="Low complexity" evidence="1">
    <location>
        <begin position="166"/>
        <end position="184"/>
    </location>
</feature>
<feature type="region of interest" description="Disordered" evidence="1">
    <location>
        <begin position="1"/>
        <end position="21"/>
    </location>
</feature>
<feature type="compositionally biased region" description="Low complexity" evidence="1">
    <location>
        <begin position="47"/>
        <end position="56"/>
    </location>
</feature>
<keyword evidence="4" id="KW-1185">Reference proteome</keyword>
<feature type="region of interest" description="Disordered" evidence="1">
    <location>
        <begin position="296"/>
        <end position="316"/>
    </location>
</feature>
<comment type="caution">
    <text evidence="3">The sequence shown here is derived from an EMBL/GenBank/DDBJ whole genome shotgun (WGS) entry which is preliminary data.</text>
</comment>
<dbReference type="AlphaFoldDB" id="A0A8T0H2R3"/>
<proteinExistence type="predicted"/>
<keyword evidence="2" id="KW-0812">Transmembrane</keyword>